<feature type="transmembrane region" description="Helical" evidence="1">
    <location>
        <begin position="226"/>
        <end position="247"/>
    </location>
</feature>
<feature type="transmembrane region" description="Helical" evidence="1">
    <location>
        <begin position="56"/>
        <end position="79"/>
    </location>
</feature>
<proteinExistence type="predicted"/>
<comment type="caution">
    <text evidence="2">The sequence shown here is derived from an EMBL/GenBank/DDBJ whole genome shotgun (WGS) entry which is preliminary data.</text>
</comment>
<feature type="transmembrane region" description="Helical" evidence="1">
    <location>
        <begin position="126"/>
        <end position="148"/>
    </location>
</feature>
<reference evidence="2" key="1">
    <citation type="journal article" date="2020" name="New Phytol.">
        <title>Comparative genomics reveals dynamic genome evolution in host specialist ectomycorrhizal fungi.</title>
        <authorList>
            <person name="Lofgren L.A."/>
            <person name="Nguyen N.H."/>
            <person name="Vilgalys R."/>
            <person name="Ruytinx J."/>
            <person name="Liao H.L."/>
            <person name="Branco S."/>
            <person name="Kuo A."/>
            <person name="LaButti K."/>
            <person name="Lipzen A."/>
            <person name="Andreopoulos W."/>
            <person name="Pangilinan J."/>
            <person name="Riley R."/>
            <person name="Hundley H."/>
            <person name="Na H."/>
            <person name="Barry K."/>
            <person name="Grigoriev I.V."/>
            <person name="Stajich J.E."/>
            <person name="Kennedy P.G."/>
        </authorList>
    </citation>
    <scope>NUCLEOTIDE SEQUENCE</scope>
    <source>
        <strain evidence="2">S12</strain>
    </source>
</reference>
<dbReference type="PANTHER" id="PTHR40465">
    <property type="entry name" value="CHROMOSOME 1, WHOLE GENOME SHOTGUN SEQUENCE"/>
    <property type="match status" value="1"/>
</dbReference>
<gene>
    <name evidence="2" type="ORF">HD556DRAFT_1487905</name>
</gene>
<dbReference type="RefSeq" id="XP_041157736.1">
    <property type="nucleotide sequence ID" value="XM_041308744.1"/>
</dbReference>
<dbReference type="AlphaFoldDB" id="A0A9P7AJL8"/>
<sequence>MNSSLEGSANSSYGSVAIIEPTQVGGLLSAALFGCLACQSYLYFTRFASDGFALKATVSAILLIQLGQFVCIILTLRAMTVSAYSDPSRLNILPLATDLVIMLSGFTVFIVHSFYAFRLWKLTRSLFLPILCGMLSVVAQISMLILSVRAFSMTDLMTFIDSQIVLIALSWIARAACDSITTVGVTWSLRKGRVSGFREYDYHGDDGRPLDSLDTCFKFTVVKQNYVWFGIWLLWPNVVGNSLLASLNRRLLLRENRKSSRGDAQSRGGGLNAIGFAAGDMQSDRDSLQNLKNRDVQVQVFQETERSINQEQNRVSKPAVVHIRACVSTDDETDC</sequence>
<feature type="transmembrane region" description="Helical" evidence="1">
    <location>
        <begin position="99"/>
        <end position="117"/>
    </location>
</feature>
<keyword evidence="1" id="KW-0812">Transmembrane</keyword>
<keyword evidence="1" id="KW-1133">Transmembrane helix</keyword>
<feature type="transmembrane region" description="Helical" evidence="1">
    <location>
        <begin position="24"/>
        <end position="44"/>
    </location>
</feature>
<keyword evidence="1" id="KW-0472">Membrane</keyword>
<evidence type="ECO:0000313" key="2">
    <source>
        <dbReference type="EMBL" id="KAG1790803.1"/>
    </source>
</evidence>
<organism evidence="2 3">
    <name type="scientific">Suillus plorans</name>
    <dbReference type="NCBI Taxonomy" id="116603"/>
    <lineage>
        <taxon>Eukaryota</taxon>
        <taxon>Fungi</taxon>
        <taxon>Dikarya</taxon>
        <taxon>Basidiomycota</taxon>
        <taxon>Agaricomycotina</taxon>
        <taxon>Agaricomycetes</taxon>
        <taxon>Agaricomycetidae</taxon>
        <taxon>Boletales</taxon>
        <taxon>Suillineae</taxon>
        <taxon>Suillaceae</taxon>
        <taxon>Suillus</taxon>
    </lineage>
</organism>
<dbReference type="OrthoDB" id="2535105at2759"/>
<dbReference type="EMBL" id="JABBWE010000047">
    <property type="protein sequence ID" value="KAG1790803.1"/>
    <property type="molecule type" value="Genomic_DNA"/>
</dbReference>
<accession>A0A9P7AJL8</accession>
<keyword evidence="3" id="KW-1185">Reference proteome</keyword>
<evidence type="ECO:0000256" key="1">
    <source>
        <dbReference type="SAM" id="Phobius"/>
    </source>
</evidence>
<protein>
    <recommendedName>
        <fullName evidence="4">Transmembrane protein</fullName>
    </recommendedName>
</protein>
<dbReference type="GeneID" id="64602508"/>
<dbReference type="Proteomes" id="UP000719766">
    <property type="component" value="Unassembled WGS sequence"/>
</dbReference>
<dbReference type="PANTHER" id="PTHR40465:SF1">
    <property type="entry name" value="DUF6534 DOMAIN-CONTAINING PROTEIN"/>
    <property type="match status" value="1"/>
</dbReference>
<evidence type="ECO:0008006" key="4">
    <source>
        <dbReference type="Google" id="ProtNLM"/>
    </source>
</evidence>
<evidence type="ECO:0000313" key="3">
    <source>
        <dbReference type="Proteomes" id="UP000719766"/>
    </source>
</evidence>
<name>A0A9P7AJL8_9AGAM</name>